<gene>
    <name evidence="1" type="ORF">KARMA_3310</name>
</gene>
<reference evidence="2" key="1">
    <citation type="submission" date="2016-09" db="EMBL/GenBank/DDBJ databases">
        <authorList>
            <person name="Wibberg D."/>
        </authorList>
    </citation>
    <scope>NUCLEOTIDE SEQUENCE [LARGE SCALE GENOMIC DNA]</scope>
</reference>
<protein>
    <recommendedName>
        <fullName evidence="3">Response regulatory domain-containing protein</fullName>
    </recommendedName>
</protein>
<accession>A0A1M4N4S5</accession>
<evidence type="ECO:0000313" key="1">
    <source>
        <dbReference type="EMBL" id="SCM69077.1"/>
    </source>
</evidence>
<keyword evidence="2" id="KW-1185">Reference proteome</keyword>
<dbReference type="Proteomes" id="UP000184085">
    <property type="component" value="Unassembled WGS sequence"/>
</dbReference>
<dbReference type="InterPro" id="IPR011006">
    <property type="entry name" value="CheY-like_superfamily"/>
</dbReference>
<dbReference type="RefSeq" id="WP_072708291.1">
    <property type="nucleotide sequence ID" value="NZ_FMJB01000063.1"/>
</dbReference>
<evidence type="ECO:0008006" key="3">
    <source>
        <dbReference type="Google" id="ProtNLM"/>
    </source>
</evidence>
<sequence length="202" mass="21520">MFENDNTPSGGRRSVRTCGYLPRKEPRGLTFVCSADGGIHFERYGRAMHLVANEPVRTWAPDAKSAAGPASLPVLLVTDSTEALGAMTQLLSEEGLEVAGSDDPTLAVSIMRNSGMTFHTVILCLEDSASDEEHAEALLSIIEQGNSPVVMMVRPGSGACNVARKRVPTANVVVMPASEADVVATVMRAQGRAQRRVSNRKA</sequence>
<dbReference type="AlphaFoldDB" id="A0A1M4N4S5"/>
<proteinExistence type="predicted"/>
<name>A0A1M4N4S5_9RHOB</name>
<organism evidence="1 2">
    <name type="scientific">Donghicola eburneus</name>
    <dbReference type="NCBI Taxonomy" id="393278"/>
    <lineage>
        <taxon>Bacteria</taxon>
        <taxon>Pseudomonadati</taxon>
        <taxon>Pseudomonadota</taxon>
        <taxon>Alphaproteobacteria</taxon>
        <taxon>Rhodobacterales</taxon>
        <taxon>Roseobacteraceae</taxon>
        <taxon>Donghicola</taxon>
    </lineage>
</organism>
<dbReference type="SUPFAM" id="SSF52172">
    <property type="entry name" value="CheY-like"/>
    <property type="match status" value="1"/>
</dbReference>
<dbReference type="EMBL" id="FMJB01000063">
    <property type="protein sequence ID" value="SCM69077.1"/>
    <property type="molecule type" value="Genomic_DNA"/>
</dbReference>
<evidence type="ECO:0000313" key="2">
    <source>
        <dbReference type="Proteomes" id="UP000184085"/>
    </source>
</evidence>